<feature type="domain" description="Gfo/Idh/MocA-like oxidoreductase N-terminal" evidence="1">
    <location>
        <begin position="1"/>
        <end position="110"/>
    </location>
</feature>
<evidence type="ECO:0000259" key="1">
    <source>
        <dbReference type="Pfam" id="PF01408"/>
    </source>
</evidence>
<name>A0AAU7Y8A8_9PSED</name>
<dbReference type="RefSeq" id="WP_350448098.1">
    <property type="nucleotide sequence ID" value="NZ_CP158373.1"/>
</dbReference>
<accession>A0AAU7Y8A8</accession>
<evidence type="ECO:0000259" key="2">
    <source>
        <dbReference type="Pfam" id="PF22725"/>
    </source>
</evidence>
<evidence type="ECO:0000313" key="3">
    <source>
        <dbReference type="EMBL" id="XBY65930.1"/>
    </source>
</evidence>
<proteinExistence type="predicted"/>
<protein>
    <submittedName>
        <fullName evidence="3">Gfo/Idh/MocA family oxidoreductase</fullName>
    </submittedName>
</protein>
<dbReference type="Pfam" id="PF22725">
    <property type="entry name" value="GFO_IDH_MocA_C3"/>
    <property type="match status" value="1"/>
</dbReference>
<dbReference type="AlphaFoldDB" id="A0AAU7Y8A8"/>
<feature type="domain" description="GFO/IDH/MocA-like oxidoreductase" evidence="2">
    <location>
        <begin position="129"/>
        <end position="253"/>
    </location>
</feature>
<dbReference type="SUPFAM" id="SSF51735">
    <property type="entry name" value="NAD(P)-binding Rossmann-fold domains"/>
    <property type="match status" value="1"/>
</dbReference>
<dbReference type="PANTHER" id="PTHR43377:SF1">
    <property type="entry name" value="BILIVERDIN REDUCTASE A"/>
    <property type="match status" value="1"/>
</dbReference>
<dbReference type="InterPro" id="IPR055170">
    <property type="entry name" value="GFO_IDH_MocA-like_dom"/>
</dbReference>
<dbReference type="SUPFAM" id="SSF55347">
    <property type="entry name" value="Glyceraldehyde-3-phosphate dehydrogenase-like, C-terminal domain"/>
    <property type="match status" value="1"/>
</dbReference>
<dbReference type="InterPro" id="IPR051450">
    <property type="entry name" value="Gfo/Idh/MocA_Oxidoreductases"/>
</dbReference>
<dbReference type="GO" id="GO:0000166">
    <property type="term" value="F:nucleotide binding"/>
    <property type="evidence" value="ECO:0007669"/>
    <property type="project" value="InterPro"/>
</dbReference>
<dbReference type="Gene3D" id="3.40.50.720">
    <property type="entry name" value="NAD(P)-binding Rossmann-like Domain"/>
    <property type="match status" value="1"/>
</dbReference>
<dbReference type="PANTHER" id="PTHR43377">
    <property type="entry name" value="BILIVERDIN REDUCTASE A"/>
    <property type="match status" value="1"/>
</dbReference>
<dbReference type="InterPro" id="IPR036291">
    <property type="entry name" value="NAD(P)-bd_dom_sf"/>
</dbReference>
<dbReference type="InterPro" id="IPR000683">
    <property type="entry name" value="Gfo/Idh/MocA-like_OxRdtase_N"/>
</dbReference>
<dbReference type="Gene3D" id="3.30.360.10">
    <property type="entry name" value="Dihydrodipicolinate Reductase, domain 2"/>
    <property type="match status" value="1"/>
</dbReference>
<gene>
    <name evidence="3" type="ORF">ABS648_09240</name>
</gene>
<dbReference type="Pfam" id="PF01408">
    <property type="entry name" value="GFO_IDH_MocA"/>
    <property type="match status" value="1"/>
</dbReference>
<organism evidence="3">
    <name type="scientific">Pseudomonas solani</name>
    <dbReference type="NCBI Taxonomy" id="2731552"/>
    <lineage>
        <taxon>Bacteria</taxon>
        <taxon>Pseudomonadati</taxon>
        <taxon>Pseudomonadota</taxon>
        <taxon>Gammaproteobacteria</taxon>
        <taxon>Pseudomonadales</taxon>
        <taxon>Pseudomonadaceae</taxon>
        <taxon>Pseudomonas</taxon>
    </lineage>
</organism>
<dbReference type="EMBL" id="CP158373">
    <property type="protein sequence ID" value="XBY65930.1"/>
    <property type="molecule type" value="Genomic_DNA"/>
</dbReference>
<sequence>MRVLVIGTGSIGRRHMRTIQALRPDVRFDVLRERPPRSNLVEEGVFFTVSSSLTEAISKRPQLMVIANPSALHLPLLEVAIGEGIPFYAEKPVVSSAEDLDALKSCIGEHEILPPNIVGCNLRFLPSLQALRKLVESGDLGNIVHASFEAGQWLPDWRPDIDYRTSYSARRSLGGGVALDLIHELDSARWMLGELYDIQAIFAKATALEIDVEDSASFLMKSRLGALVSVHVNYVSRSPFRRYRIVGDQGTAEWDLPSRTLSVTTHKGSTAVPLGPDAFDISQTYVAAMSELLQAIDEQAVTSQGIEDGISALELIFCSNSTRLSRYGV</sequence>
<reference evidence="3" key="1">
    <citation type="submission" date="2023-08" db="EMBL/GenBank/DDBJ databases">
        <title>Increased levels of nutrients transform a symbiont into a lethal pathobiont.</title>
        <authorList>
            <person name="Lachnit T."/>
            <person name="Ulrich L."/>
            <person name="Willmer F.M."/>
            <person name="Hasenbein T."/>
            <person name="Steiner L.X."/>
            <person name="Wolters M."/>
            <person name="Herbst E.M."/>
            <person name="Deines P."/>
        </authorList>
    </citation>
    <scope>NUCLEOTIDE SEQUENCE</scope>
    <source>
        <strain evidence="3">T3</strain>
    </source>
</reference>